<feature type="non-terminal residue" evidence="2">
    <location>
        <position position="1"/>
    </location>
</feature>
<sequence>VHGPTSVPGAKGKCTGSCEARPSPAHGSNRADENVEINNKEIKQETSSREDRGGALSATVKDVGQALGDHGKIGDHAHMDPGGAAVLTGVVILRGIRSGMDALKRRFGW</sequence>
<feature type="compositionally biased region" description="Basic and acidic residues" evidence="1">
    <location>
        <begin position="29"/>
        <end position="53"/>
    </location>
</feature>
<name>A0ABW3MQN2_9PSEU</name>
<evidence type="ECO:0000256" key="1">
    <source>
        <dbReference type="SAM" id="MobiDB-lite"/>
    </source>
</evidence>
<organism evidence="2 3">
    <name type="scientific">Kibdelosporangium lantanae</name>
    <dbReference type="NCBI Taxonomy" id="1497396"/>
    <lineage>
        <taxon>Bacteria</taxon>
        <taxon>Bacillati</taxon>
        <taxon>Actinomycetota</taxon>
        <taxon>Actinomycetes</taxon>
        <taxon>Pseudonocardiales</taxon>
        <taxon>Pseudonocardiaceae</taxon>
        <taxon>Kibdelosporangium</taxon>
    </lineage>
</organism>
<gene>
    <name evidence="2" type="ORF">ACFQ1S_45830</name>
</gene>
<feature type="region of interest" description="Disordered" evidence="1">
    <location>
        <begin position="1"/>
        <end position="57"/>
    </location>
</feature>
<dbReference type="Proteomes" id="UP001597045">
    <property type="component" value="Unassembled WGS sequence"/>
</dbReference>
<dbReference type="EMBL" id="JBHTIS010004382">
    <property type="protein sequence ID" value="MFD1052393.1"/>
    <property type="molecule type" value="Genomic_DNA"/>
</dbReference>
<keyword evidence="3" id="KW-1185">Reference proteome</keyword>
<protein>
    <submittedName>
        <fullName evidence="2">Uncharacterized protein</fullName>
    </submittedName>
</protein>
<accession>A0ABW3MQN2</accession>
<proteinExistence type="predicted"/>
<reference evidence="3" key="1">
    <citation type="journal article" date="2019" name="Int. J. Syst. Evol. Microbiol.">
        <title>The Global Catalogue of Microorganisms (GCM) 10K type strain sequencing project: providing services to taxonomists for standard genome sequencing and annotation.</title>
        <authorList>
            <consortium name="The Broad Institute Genomics Platform"/>
            <consortium name="The Broad Institute Genome Sequencing Center for Infectious Disease"/>
            <person name="Wu L."/>
            <person name="Ma J."/>
        </authorList>
    </citation>
    <scope>NUCLEOTIDE SEQUENCE [LARGE SCALE GENOMIC DNA]</scope>
    <source>
        <strain evidence="3">JCM 31486</strain>
    </source>
</reference>
<comment type="caution">
    <text evidence="2">The sequence shown here is derived from an EMBL/GenBank/DDBJ whole genome shotgun (WGS) entry which is preliminary data.</text>
</comment>
<evidence type="ECO:0000313" key="2">
    <source>
        <dbReference type="EMBL" id="MFD1052393.1"/>
    </source>
</evidence>
<evidence type="ECO:0000313" key="3">
    <source>
        <dbReference type="Proteomes" id="UP001597045"/>
    </source>
</evidence>